<dbReference type="InterPro" id="IPR020097">
    <property type="entry name" value="PsdUridine_synth_TruA_a/b_dom"/>
</dbReference>
<feature type="compositionally biased region" description="Acidic residues" evidence="7">
    <location>
        <begin position="383"/>
        <end position="395"/>
    </location>
</feature>
<evidence type="ECO:0000256" key="2">
    <source>
        <dbReference type="ARBA" id="ARBA00022694"/>
    </source>
</evidence>
<dbReference type="FunFam" id="3.30.70.580:FF:000002">
    <property type="entry name" value="tRNA pseudouridine synthase"/>
    <property type="match status" value="1"/>
</dbReference>
<keyword evidence="10" id="KW-1185">Reference proteome</keyword>
<evidence type="ECO:0000256" key="3">
    <source>
        <dbReference type="ARBA" id="ARBA00023235"/>
    </source>
</evidence>
<evidence type="ECO:0000313" key="9">
    <source>
        <dbReference type="EMBL" id="KAJ8908090.1"/>
    </source>
</evidence>
<dbReference type="CDD" id="cd02568">
    <property type="entry name" value="PseudoU_synth_PUS1_PUS2"/>
    <property type="match status" value="1"/>
</dbReference>
<sequence length="395" mass="44199">MASDLETALGEVTIGLESDAEEVVVRSTVKRKVALFIGYDGAKFYGMQFNSDLEVRTVEGEIVRALVKSGYLLESNSQKTGKMKLSRSARTDRGVSAAFNCIALKLEFPRGTPNDLDLAIRAIREKLPEDIRLLGMARSRKGFNARHFCRQRSYQFLIPVSALEAKRSMPDESVHRLNKILQAFSGGAKNFINFTSLGKLDSRSSTRRRVLSIGCSLKSFDGFGCVVVNLLGESFMYHQIRKMMTAAILTYRGLVPADYIEKTLTDGSTYNIVPSPGETLLLADVLLSGEEHWVSPADDAVEIAEKELERSRLYAEEYTHLLHAHMAAMERTQGIFEGWLRKLCIWYSYHNDSLELDSSQTAMWDAMQAEYAPSTTAVQLSANEEDEQDTTDDDV</sequence>
<gene>
    <name evidence="9" type="ORF">NDN08_008185</name>
</gene>
<dbReference type="PANTHER" id="PTHR11142">
    <property type="entry name" value="PSEUDOURIDYLATE SYNTHASE"/>
    <property type="match status" value="1"/>
</dbReference>
<evidence type="ECO:0000256" key="7">
    <source>
        <dbReference type="SAM" id="MobiDB-lite"/>
    </source>
</evidence>
<dbReference type="GO" id="GO:1990481">
    <property type="term" value="P:mRNA pseudouridine synthesis"/>
    <property type="evidence" value="ECO:0007669"/>
    <property type="project" value="TreeGrafter"/>
</dbReference>
<name>A0AAV8UZP7_9RHOD</name>
<keyword evidence="2" id="KW-0819">tRNA processing</keyword>
<evidence type="ECO:0000259" key="8">
    <source>
        <dbReference type="Pfam" id="PF01416"/>
    </source>
</evidence>
<comment type="caution">
    <text evidence="9">The sequence shown here is derived from an EMBL/GenBank/DDBJ whole genome shotgun (WGS) entry which is preliminary data.</text>
</comment>
<dbReference type="PANTHER" id="PTHR11142:SF4">
    <property type="entry name" value="PSEUDOURIDYLATE SYNTHASE 1 HOMOLOG"/>
    <property type="match status" value="1"/>
</dbReference>
<organism evidence="9 10">
    <name type="scientific">Rhodosorus marinus</name>
    <dbReference type="NCBI Taxonomy" id="101924"/>
    <lineage>
        <taxon>Eukaryota</taxon>
        <taxon>Rhodophyta</taxon>
        <taxon>Stylonematophyceae</taxon>
        <taxon>Stylonematales</taxon>
        <taxon>Stylonemataceae</taxon>
        <taxon>Rhodosorus</taxon>
    </lineage>
</organism>
<feature type="binding site" evidence="6">
    <location>
        <position position="154"/>
    </location>
    <ligand>
        <name>substrate</name>
    </ligand>
</feature>
<feature type="active site" description="Nucleophile" evidence="5">
    <location>
        <position position="92"/>
    </location>
</feature>
<proteinExistence type="inferred from homology"/>
<feature type="region of interest" description="Disordered" evidence="7">
    <location>
        <begin position="375"/>
        <end position="395"/>
    </location>
</feature>
<dbReference type="GO" id="GO:0031119">
    <property type="term" value="P:tRNA pseudouridine synthesis"/>
    <property type="evidence" value="ECO:0007669"/>
    <property type="project" value="InterPro"/>
</dbReference>
<dbReference type="GO" id="GO:0005634">
    <property type="term" value="C:nucleus"/>
    <property type="evidence" value="ECO:0007669"/>
    <property type="project" value="TreeGrafter"/>
</dbReference>
<dbReference type="InterPro" id="IPR020103">
    <property type="entry name" value="PsdUridine_synth_cat_dom_sf"/>
</dbReference>
<dbReference type="InterPro" id="IPR001406">
    <property type="entry name" value="PsdUridine_synth_TruA"/>
</dbReference>
<protein>
    <recommendedName>
        <fullName evidence="8">Pseudouridine synthase I TruA alpha/beta domain-containing protein</fullName>
    </recommendedName>
</protein>
<comment type="similarity">
    <text evidence="1">Belongs to the tRNA pseudouridine synthase TruA family.</text>
</comment>
<evidence type="ECO:0000256" key="5">
    <source>
        <dbReference type="PIRSR" id="PIRSR641708-1"/>
    </source>
</evidence>
<dbReference type="InterPro" id="IPR041708">
    <property type="entry name" value="PUS1/PUS2-like"/>
</dbReference>
<dbReference type="GO" id="GO:0009982">
    <property type="term" value="F:pseudouridine synthase activity"/>
    <property type="evidence" value="ECO:0007669"/>
    <property type="project" value="InterPro"/>
</dbReference>
<accession>A0AAV8UZP7</accession>
<keyword evidence="3" id="KW-0413">Isomerase</keyword>
<evidence type="ECO:0000256" key="1">
    <source>
        <dbReference type="ARBA" id="ARBA00009375"/>
    </source>
</evidence>
<dbReference type="Pfam" id="PF01416">
    <property type="entry name" value="PseudoU_synth_1"/>
    <property type="match status" value="1"/>
</dbReference>
<dbReference type="AlphaFoldDB" id="A0AAV8UZP7"/>
<evidence type="ECO:0000256" key="6">
    <source>
        <dbReference type="PIRSR" id="PIRSR641708-2"/>
    </source>
</evidence>
<dbReference type="EMBL" id="JAMWBK010000002">
    <property type="protein sequence ID" value="KAJ8908090.1"/>
    <property type="molecule type" value="Genomic_DNA"/>
</dbReference>
<reference evidence="9 10" key="1">
    <citation type="journal article" date="2023" name="Nat. Commun.">
        <title>Origin of minicircular mitochondrial genomes in red algae.</title>
        <authorList>
            <person name="Lee Y."/>
            <person name="Cho C.H."/>
            <person name="Lee Y.M."/>
            <person name="Park S.I."/>
            <person name="Yang J.H."/>
            <person name="West J.A."/>
            <person name="Bhattacharya D."/>
            <person name="Yoon H.S."/>
        </authorList>
    </citation>
    <scope>NUCLEOTIDE SEQUENCE [LARGE SCALE GENOMIC DNA]</scope>
    <source>
        <strain evidence="9 10">CCMP1338</strain>
        <tissue evidence="9">Whole cell</tissue>
    </source>
</reference>
<feature type="domain" description="Pseudouridine synthase I TruA alpha/beta" evidence="8">
    <location>
        <begin position="187"/>
        <end position="268"/>
    </location>
</feature>
<dbReference type="InterPro" id="IPR020094">
    <property type="entry name" value="TruA/RsuA/RluB/E/F_N"/>
</dbReference>
<evidence type="ECO:0000313" key="10">
    <source>
        <dbReference type="Proteomes" id="UP001157974"/>
    </source>
</evidence>
<dbReference type="Gene3D" id="3.30.70.580">
    <property type="entry name" value="Pseudouridine synthase I, catalytic domain, N-terminal subdomain"/>
    <property type="match status" value="1"/>
</dbReference>
<dbReference type="SUPFAM" id="SSF55120">
    <property type="entry name" value="Pseudouridine synthase"/>
    <property type="match status" value="1"/>
</dbReference>
<dbReference type="GO" id="GO:0003723">
    <property type="term" value="F:RNA binding"/>
    <property type="evidence" value="ECO:0007669"/>
    <property type="project" value="InterPro"/>
</dbReference>
<dbReference type="Proteomes" id="UP001157974">
    <property type="component" value="Unassembled WGS sequence"/>
</dbReference>
<evidence type="ECO:0000256" key="4">
    <source>
        <dbReference type="ARBA" id="ARBA00036943"/>
    </source>
</evidence>
<comment type="catalytic activity">
    <reaction evidence="4">
        <text>a uridine in tRNA = a pseudouridine in tRNA</text>
        <dbReference type="Rhea" id="RHEA:54572"/>
        <dbReference type="Rhea" id="RHEA-COMP:13339"/>
        <dbReference type="Rhea" id="RHEA-COMP:13934"/>
        <dbReference type="ChEBI" id="CHEBI:65314"/>
        <dbReference type="ChEBI" id="CHEBI:65315"/>
    </reaction>
</comment>
<dbReference type="Gene3D" id="3.30.70.660">
    <property type="entry name" value="Pseudouridine synthase I, catalytic domain, C-terminal subdomain"/>
    <property type="match status" value="1"/>
</dbReference>
<dbReference type="InterPro" id="IPR020095">
    <property type="entry name" value="PsdUridine_synth_TruA_C"/>
</dbReference>